<feature type="transmembrane region" description="Helical" evidence="1">
    <location>
        <begin position="52"/>
        <end position="83"/>
    </location>
</feature>
<dbReference type="RefSeq" id="WP_010838014.1">
    <property type="nucleotide sequence ID" value="NZ_QRCM01000001.1"/>
</dbReference>
<evidence type="ECO:0000313" key="3">
    <source>
        <dbReference type="Proteomes" id="UP000471120"/>
    </source>
</evidence>
<dbReference type="AlphaFoldDB" id="A0A6P2CKM8"/>
<feature type="transmembrane region" description="Helical" evidence="1">
    <location>
        <begin position="6"/>
        <end position="31"/>
    </location>
</feature>
<proteinExistence type="predicted"/>
<evidence type="ECO:0000256" key="1">
    <source>
        <dbReference type="SAM" id="Phobius"/>
    </source>
</evidence>
<dbReference type="EMBL" id="QRCM01000001">
    <property type="protein sequence ID" value="TXG92913.1"/>
    <property type="molecule type" value="Genomic_DNA"/>
</dbReference>
<keyword evidence="1" id="KW-0812">Transmembrane</keyword>
<evidence type="ECO:0000313" key="2">
    <source>
        <dbReference type="EMBL" id="TXG92913.1"/>
    </source>
</evidence>
<dbReference type="InterPro" id="IPR019662">
    <property type="entry name" value="DUF2516"/>
</dbReference>
<comment type="caution">
    <text evidence="2">The sequence shown here is derived from an EMBL/GenBank/DDBJ whole genome shotgun (WGS) entry which is preliminary data.</text>
</comment>
<name>A0A6P2CKM8_9NOCA</name>
<protein>
    <submittedName>
        <fullName evidence="2">DUF2516 family protein</fullName>
    </submittedName>
</protein>
<reference evidence="2 3" key="1">
    <citation type="submission" date="2018-07" db="EMBL/GenBank/DDBJ databases">
        <title>Genome sequence of Rhodococcus rhodnii ATCC 35071 from Rhodnius prolixus.</title>
        <authorList>
            <person name="Patel V."/>
            <person name="Vogel K.J."/>
        </authorList>
    </citation>
    <scope>NUCLEOTIDE SEQUENCE [LARGE SCALE GENOMIC DNA]</scope>
    <source>
        <strain evidence="2 3">ATCC 35071</strain>
    </source>
</reference>
<keyword evidence="1" id="KW-0472">Membrane</keyword>
<dbReference type="Pfam" id="PF10724">
    <property type="entry name" value="DUF2516"/>
    <property type="match status" value="1"/>
</dbReference>
<sequence>MIHVDGLISIILLAIRLVALAGAVFALVHVIRQRKDAFTAVDKLTKPVWVGILAAATVFLLVWPSVIGLFGIVAIVAVCVYLVDVRPRVDEVQRGPRW</sequence>
<gene>
    <name evidence="2" type="ORF">DW322_19770</name>
</gene>
<keyword evidence="1" id="KW-1133">Transmembrane helix</keyword>
<dbReference type="Proteomes" id="UP000471120">
    <property type="component" value="Unassembled WGS sequence"/>
</dbReference>
<accession>A0A6P2CKM8</accession>
<organism evidence="2 3">
    <name type="scientific">Rhodococcus rhodnii</name>
    <dbReference type="NCBI Taxonomy" id="38312"/>
    <lineage>
        <taxon>Bacteria</taxon>
        <taxon>Bacillati</taxon>
        <taxon>Actinomycetota</taxon>
        <taxon>Actinomycetes</taxon>
        <taxon>Mycobacteriales</taxon>
        <taxon>Nocardiaceae</taxon>
        <taxon>Rhodococcus</taxon>
    </lineage>
</organism>